<evidence type="ECO:0000256" key="1">
    <source>
        <dbReference type="ARBA" id="ARBA00004651"/>
    </source>
</evidence>
<feature type="domain" description="VTT" evidence="8">
    <location>
        <begin position="41"/>
        <end position="163"/>
    </location>
</feature>
<dbReference type="EMBL" id="JAFBCY010000004">
    <property type="protein sequence ID" value="MBM7853342.1"/>
    <property type="molecule type" value="Genomic_DNA"/>
</dbReference>
<evidence type="ECO:0000256" key="2">
    <source>
        <dbReference type="ARBA" id="ARBA00010792"/>
    </source>
</evidence>
<evidence type="ECO:0000313" key="11">
    <source>
        <dbReference type="Proteomes" id="UP000758856"/>
    </source>
</evidence>
<keyword evidence="3 7" id="KW-1003">Cell membrane</keyword>
<comment type="similarity">
    <text evidence="2 7">Belongs to the DedA family.</text>
</comment>
<evidence type="ECO:0000313" key="12">
    <source>
        <dbReference type="Proteomes" id="UP001143400"/>
    </source>
</evidence>
<evidence type="ECO:0000256" key="6">
    <source>
        <dbReference type="ARBA" id="ARBA00023136"/>
    </source>
</evidence>
<organism evidence="9 12">
    <name type="scientific">Methylopila capsulata</name>
    <dbReference type="NCBI Taxonomy" id="61654"/>
    <lineage>
        <taxon>Bacteria</taxon>
        <taxon>Pseudomonadati</taxon>
        <taxon>Pseudomonadota</taxon>
        <taxon>Alphaproteobacteria</taxon>
        <taxon>Hyphomicrobiales</taxon>
        <taxon>Methylopilaceae</taxon>
        <taxon>Methylopila</taxon>
    </lineage>
</organism>
<reference evidence="10 11" key="2">
    <citation type="submission" date="2021-01" db="EMBL/GenBank/DDBJ databases">
        <title>Genomic Encyclopedia of Type Strains, Phase IV (KMG-IV): sequencing the most valuable type-strain genomes for metagenomic binning, comparative biology and taxonomic classification.</title>
        <authorList>
            <person name="Goeker M."/>
        </authorList>
    </citation>
    <scope>NUCLEOTIDE SEQUENCE [LARGE SCALE GENOMIC DNA]</scope>
    <source>
        <strain evidence="10 11">DSM 6130</strain>
    </source>
</reference>
<keyword evidence="6 7" id="KW-0472">Membrane</keyword>
<comment type="caution">
    <text evidence="9">The sequence shown here is derived from an EMBL/GenBank/DDBJ whole genome shotgun (WGS) entry which is preliminary data.</text>
</comment>
<accession>A0A9W6IXH5</accession>
<keyword evidence="11" id="KW-1185">Reference proteome</keyword>
<dbReference type="PANTHER" id="PTHR30353">
    <property type="entry name" value="INNER MEMBRANE PROTEIN DEDA-RELATED"/>
    <property type="match status" value="1"/>
</dbReference>
<comment type="caution">
    <text evidence="7">Lacks conserved residue(s) required for the propagation of feature annotation.</text>
</comment>
<evidence type="ECO:0000259" key="8">
    <source>
        <dbReference type="Pfam" id="PF09335"/>
    </source>
</evidence>
<comment type="subcellular location">
    <subcellularLocation>
        <location evidence="1 7">Cell membrane</location>
        <topology evidence="1 7">Multi-pass membrane protein</topology>
    </subcellularLocation>
</comment>
<protein>
    <submittedName>
        <fullName evidence="9">Cytochrome o ubiquinol oxidase</fullName>
    </submittedName>
    <submittedName>
        <fullName evidence="10">Membrane protein DedA with SNARE-associated domain</fullName>
    </submittedName>
</protein>
<dbReference type="PANTHER" id="PTHR30353:SF15">
    <property type="entry name" value="INNER MEMBRANE PROTEIN YABI"/>
    <property type="match status" value="1"/>
</dbReference>
<evidence type="ECO:0000256" key="4">
    <source>
        <dbReference type="ARBA" id="ARBA00022692"/>
    </source>
</evidence>
<keyword evidence="5 7" id="KW-1133">Transmembrane helix</keyword>
<evidence type="ECO:0000313" key="9">
    <source>
        <dbReference type="EMBL" id="GLK57442.1"/>
    </source>
</evidence>
<dbReference type="Pfam" id="PF09335">
    <property type="entry name" value="VTT_dom"/>
    <property type="match status" value="1"/>
</dbReference>
<evidence type="ECO:0000313" key="10">
    <source>
        <dbReference type="EMBL" id="MBM7853342.1"/>
    </source>
</evidence>
<dbReference type="EMBL" id="BSFF01000010">
    <property type="protein sequence ID" value="GLK57442.1"/>
    <property type="molecule type" value="Genomic_DNA"/>
</dbReference>
<sequence>MTFDSVMTTTLDFVREHEAWAPAIVFVLAFLESIVGLSLAVPSTPLFVGVGALIGASNIAFWPIFAGVALGGFLGDWVSYALGYRLKDRVLEWKTIKNRPELIHRTQNFVQKWGAPGVFVGRFISPIRSFVPFVAGMFEMGQVRFQLANASSAVVWAYILLAPGGVFLRDYFA</sequence>
<dbReference type="Proteomes" id="UP000758856">
    <property type="component" value="Unassembled WGS sequence"/>
</dbReference>
<dbReference type="InterPro" id="IPR032816">
    <property type="entry name" value="VTT_dom"/>
</dbReference>
<proteinExistence type="inferred from homology"/>
<reference evidence="9" key="1">
    <citation type="journal article" date="2014" name="Int. J. Syst. Evol. Microbiol.">
        <title>Complete genome sequence of Corynebacterium casei LMG S-19264T (=DSM 44701T), isolated from a smear-ripened cheese.</title>
        <authorList>
            <consortium name="US DOE Joint Genome Institute (JGI-PGF)"/>
            <person name="Walter F."/>
            <person name="Albersmeier A."/>
            <person name="Kalinowski J."/>
            <person name="Ruckert C."/>
        </authorList>
    </citation>
    <scope>NUCLEOTIDE SEQUENCE</scope>
    <source>
        <strain evidence="9">VKM B-1606</strain>
    </source>
</reference>
<gene>
    <name evidence="9" type="ORF">GCM10008170_34620</name>
    <name evidence="10" type="ORF">JOD31_003593</name>
</gene>
<dbReference type="AlphaFoldDB" id="A0A9W6IXH5"/>
<feature type="transmembrane region" description="Helical" evidence="7">
    <location>
        <begin position="46"/>
        <end position="74"/>
    </location>
</feature>
<keyword evidence="4 7" id="KW-0812">Transmembrane</keyword>
<dbReference type="GO" id="GO:0005886">
    <property type="term" value="C:plasma membrane"/>
    <property type="evidence" value="ECO:0007669"/>
    <property type="project" value="UniProtKB-SubCell"/>
</dbReference>
<dbReference type="Proteomes" id="UP001143400">
    <property type="component" value="Unassembled WGS sequence"/>
</dbReference>
<feature type="transmembrane region" description="Helical" evidence="7">
    <location>
        <begin position="147"/>
        <end position="168"/>
    </location>
</feature>
<evidence type="ECO:0000256" key="3">
    <source>
        <dbReference type="ARBA" id="ARBA00022475"/>
    </source>
</evidence>
<evidence type="ECO:0000256" key="5">
    <source>
        <dbReference type="ARBA" id="ARBA00022989"/>
    </source>
</evidence>
<dbReference type="RefSeq" id="WP_204951784.1">
    <property type="nucleotide sequence ID" value="NZ_BSFF01000010.1"/>
</dbReference>
<dbReference type="InterPro" id="IPR032818">
    <property type="entry name" value="DedA-like"/>
</dbReference>
<feature type="transmembrane region" description="Helical" evidence="7">
    <location>
        <begin position="20"/>
        <end position="39"/>
    </location>
</feature>
<evidence type="ECO:0000256" key="7">
    <source>
        <dbReference type="RuleBase" id="RU367016"/>
    </source>
</evidence>
<reference evidence="9" key="3">
    <citation type="submission" date="2023-01" db="EMBL/GenBank/DDBJ databases">
        <authorList>
            <person name="Sun Q."/>
            <person name="Evtushenko L."/>
        </authorList>
    </citation>
    <scope>NUCLEOTIDE SEQUENCE</scope>
    <source>
        <strain evidence="9">VKM B-1606</strain>
    </source>
</reference>
<name>A0A9W6IXH5_9HYPH</name>